<proteinExistence type="inferred from homology"/>
<keyword evidence="5" id="KW-0378">Hydrolase</keyword>
<dbReference type="AlphaFoldDB" id="A0A4U0WWB6"/>
<dbReference type="PANTHER" id="PTHR43620:SF7">
    <property type="entry name" value="GLYCEROPHOSPHODIESTER PHOSPHODIESTERASE GDPD5-RELATED"/>
    <property type="match status" value="1"/>
</dbReference>
<evidence type="ECO:0000256" key="6">
    <source>
        <dbReference type="ARBA" id="ARBA00047512"/>
    </source>
</evidence>
<keyword evidence="9" id="KW-1185">Reference proteome</keyword>
<evidence type="ECO:0000256" key="3">
    <source>
        <dbReference type="ARBA" id="ARBA00022729"/>
    </source>
</evidence>
<organism evidence="8 9">
    <name type="scientific">Cryomyces minteri</name>
    <dbReference type="NCBI Taxonomy" id="331657"/>
    <lineage>
        <taxon>Eukaryota</taxon>
        <taxon>Fungi</taxon>
        <taxon>Dikarya</taxon>
        <taxon>Ascomycota</taxon>
        <taxon>Pezizomycotina</taxon>
        <taxon>Dothideomycetes</taxon>
        <taxon>Dothideomycetes incertae sedis</taxon>
        <taxon>Cryomyces</taxon>
    </lineage>
</organism>
<dbReference type="GO" id="GO:0006071">
    <property type="term" value="P:glycerol metabolic process"/>
    <property type="evidence" value="ECO:0007669"/>
    <property type="project" value="UniProtKB-KW"/>
</dbReference>
<dbReference type="Proteomes" id="UP000308768">
    <property type="component" value="Unassembled WGS sequence"/>
</dbReference>
<sequence>MDGRHAALLGICATAFKKTGDENILTTGDRHSSLRASENSACNHMYAKELRSAVAALPRHSGYPSAGFELDGRKMHLSCRVEEFVARESTIKKLQAALWLQCSIRIKMHPTAAFVVGTLAFGLAAAAPPAWQSDSAWHNGHNDHNDGHGNENIVNGNTRPVKNIQVGVRPYFLVNNMTDGPLKTKLQSCSENPLSTTNFSWGHRGAALQFPEHTVQSREAAARQGAGVIECDVTFTKDRQLVCRHSQCDLHTTTNILIHPELAAKCNQTFTPASKGKPASAQCCTSDITLAEFKSLCGKMDAFNASATTPADYLGGTPNWRTDLYATCGTLSTHKEYMAEINGLQLNFTPEAKEPMVKMPFQGNYTQEMYTQQIIDEYTAAGINPSRVWLQSFVLKDILYWLHADPAFGKQALYLDSRVDTPAGYQTAVADMQKLADQGVQVISPPIASLLSVDSQGKIVPSDYAIAAKAAGLKIITWSLERSGFLS</sequence>
<dbReference type="GO" id="GO:0008889">
    <property type="term" value="F:glycerophosphodiester phosphodiesterase activity"/>
    <property type="evidence" value="ECO:0007669"/>
    <property type="project" value="UniProtKB-EC"/>
</dbReference>
<dbReference type="PROSITE" id="PS51704">
    <property type="entry name" value="GP_PDE"/>
    <property type="match status" value="1"/>
</dbReference>
<evidence type="ECO:0000313" key="9">
    <source>
        <dbReference type="Proteomes" id="UP000308768"/>
    </source>
</evidence>
<dbReference type="SUPFAM" id="SSF51695">
    <property type="entry name" value="PLC-like phosphodiesterases"/>
    <property type="match status" value="1"/>
</dbReference>
<dbReference type="Gene3D" id="3.20.20.190">
    <property type="entry name" value="Phosphatidylinositol (PI) phosphodiesterase"/>
    <property type="match status" value="1"/>
</dbReference>
<evidence type="ECO:0000256" key="1">
    <source>
        <dbReference type="ARBA" id="ARBA00007277"/>
    </source>
</evidence>
<protein>
    <recommendedName>
        <fullName evidence="2">glycerophosphodiester phosphodiesterase</fullName>
        <ecNumber evidence="2">3.1.4.46</ecNumber>
    </recommendedName>
</protein>
<dbReference type="PANTHER" id="PTHR43620">
    <property type="entry name" value="GLYCEROPHOSPHORYL DIESTER PHOSPHODIESTERASE"/>
    <property type="match status" value="1"/>
</dbReference>
<dbReference type="OrthoDB" id="1058301at2759"/>
<dbReference type="STRING" id="331657.A0A4U0WWB6"/>
<dbReference type="GO" id="GO:0006629">
    <property type="term" value="P:lipid metabolic process"/>
    <property type="evidence" value="ECO:0007669"/>
    <property type="project" value="InterPro"/>
</dbReference>
<dbReference type="EC" id="3.1.4.46" evidence="2"/>
<evidence type="ECO:0000313" key="8">
    <source>
        <dbReference type="EMBL" id="TKA68014.1"/>
    </source>
</evidence>
<dbReference type="EMBL" id="NAJN01000856">
    <property type="protein sequence ID" value="TKA68014.1"/>
    <property type="molecule type" value="Genomic_DNA"/>
</dbReference>
<evidence type="ECO:0000256" key="2">
    <source>
        <dbReference type="ARBA" id="ARBA00012247"/>
    </source>
</evidence>
<evidence type="ECO:0000256" key="5">
    <source>
        <dbReference type="ARBA" id="ARBA00022801"/>
    </source>
</evidence>
<name>A0A4U0WWB6_9PEZI</name>
<comment type="caution">
    <text evidence="8">The sequence shown here is derived from an EMBL/GenBank/DDBJ whole genome shotgun (WGS) entry which is preliminary data.</text>
</comment>
<gene>
    <name evidence="8" type="ORF">B0A49_04485</name>
</gene>
<reference evidence="8 9" key="1">
    <citation type="submission" date="2017-03" db="EMBL/GenBank/DDBJ databases">
        <title>Genomes of endolithic fungi from Antarctica.</title>
        <authorList>
            <person name="Coleine C."/>
            <person name="Masonjones S."/>
            <person name="Stajich J.E."/>
        </authorList>
    </citation>
    <scope>NUCLEOTIDE SEQUENCE [LARGE SCALE GENOMIC DNA]</scope>
    <source>
        <strain evidence="8 9">CCFEE 5187</strain>
    </source>
</reference>
<evidence type="ECO:0000256" key="4">
    <source>
        <dbReference type="ARBA" id="ARBA00022798"/>
    </source>
</evidence>
<keyword evidence="3" id="KW-0732">Signal</keyword>
<comment type="similarity">
    <text evidence="1">Belongs to the glycerophosphoryl diester phosphodiesterase family.</text>
</comment>
<feature type="domain" description="GP-PDE" evidence="7">
    <location>
        <begin position="198"/>
        <end position="487"/>
    </location>
</feature>
<keyword evidence="4" id="KW-0319">Glycerol metabolism</keyword>
<evidence type="ECO:0000259" key="7">
    <source>
        <dbReference type="PROSITE" id="PS51704"/>
    </source>
</evidence>
<comment type="catalytic activity">
    <reaction evidence="6">
        <text>a sn-glycero-3-phosphodiester + H2O = an alcohol + sn-glycerol 3-phosphate + H(+)</text>
        <dbReference type="Rhea" id="RHEA:12969"/>
        <dbReference type="ChEBI" id="CHEBI:15377"/>
        <dbReference type="ChEBI" id="CHEBI:15378"/>
        <dbReference type="ChEBI" id="CHEBI:30879"/>
        <dbReference type="ChEBI" id="CHEBI:57597"/>
        <dbReference type="ChEBI" id="CHEBI:83408"/>
        <dbReference type="EC" id="3.1.4.46"/>
    </reaction>
</comment>
<dbReference type="Pfam" id="PF03009">
    <property type="entry name" value="GDPD"/>
    <property type="match status" value="1"/>
</dbReference>
<dbReference type="InterPro" id="IPR030395">
    <property type="entry name" value="GP_PDE_dom"/>
</dbReference>
<dbReference type="InterPro" id="IPR017946">
    <property type="entry name" value="PLC-like_Pdiesterase_TIM-brl"/>
</dbReference>
<accession>A0A4U0WWB6</accession>